<dbReference type="PANTHER" id="PTHR13410:SF9">
    <property type="entry name" value="PROTEIN PBDC1"/>
    <property type="match status" value="1"/>
</dbReference>
<dbReference type="InterPro" id="IPR021148">
    <property type="entry name" value="Polysacc_synth_dom"/>
</dbReference>
<dbReference type="OrthoDB" id="10248897at2759"/>
<dbReference type="InterPro" id="IPR023139">
    <property type="entry name" value="PBDC1-like_dom_sf"/>
</dbReference>
<dbReference type="PANTHER" id="PTHR13410">
    <property type="entry name" value="PROTEIN PBDC1"/>
    <property type="match status" value="1"/>
</dbReference>
<dbReference type="AlphaFoldDB" id="A0A3P8H6C6"/>
<reference evidence="2 3" key="1">
    <citation type="submission" date="2018-11" db="EMBL/GenBank/DDBJ databases">
        <authorList>
            <consortium name="Pathogen Informatics"/>
        </authorList>
    </citation>
    <scope>NUCLEOTIDE SEQUENCE [LARGE SCALE GENOMIC DNA]</scope>
    <source>
        <strain evidence="2 3">Egypt</strain>
    </source>
</reference>
<dbReference type="GO" id="GO:0005737">
    <property type="term" value="C:cytoplasm"/>
    <property type="evidence" value="ECO:0007669"/>
    <property type="project" value="TreeGrafter"/>
</dbReference>
<protein>
    <recommendedName>
        <fullName evidence="1">Polysaccharide biosynthesis domain-containing protein</fullName>
    </recommendedName>
</protein>
<name>A0A3P8H6C6_9TREM</name>
<accession>A0A3P8H6C6</accession>
<dbReference type="EMBL" id="UZAN01048372">
    <property type="protein sequence ID" value="VDP86380.1"/>
    <property type="molecule type" value="Genomic_DNA"/>
</dbReference>
<feature type="domain" description="Polysaccharide biosynthesis" evidence="1">
    <location>
        <begin position="29"/>
        <end position="91"/>
    </location>
</feature>
<evidence type="ECO:0000313" key="2">
    <source>
        <dbReference type="EMBL" id="VDP86380.1"/>
    </source>
</evidence>
<dbReference type="Pfam" id="PF04669">
    <property type="entry name" value="PBDC1"/>
    <property type="match status" value="1"/>
</dbReference>
<organism evidence="2 3">
    <name type="scientific">Echinostoma caproni</name>
    <dbReference type="NCBI Taxonomy" id="27848"/>
    <lineage>
        <taxon>Eukaryota</taxon>
        <taxon>Metazoa</taxon>
        <taxon>Spiralia</taxon>
        <taxon>Lophotrochozoa</taxon>
        <taxon>Platyhelminthes</taxon>
        <taxon>Trematoda</taxon>
        <taxon>Digenea</taxon>
        <taxon>Plagiorchiida</taxon>
        <taxon>Echinostomata</taxon>
        <taxon>Echinostomatoidea</taxon>
        <taxon>Echinostomatidae</taxon>
        <taxon>Echinostoma</taxon>
    </lineage>
</organism>
<dbReference type="InterPro" id="IPR008476">
    <property type="entry name" value="PBDC1_metazoa/fungi"/>
</dbReference>
<gene>
    <name evidence="2" type="ORF">ECPE_LOCUS10038</name>
</gene>
<evidence type="ECO:0000313" key="3">
    <source>
        <dbReference type="Proteomes" id="UP000272942"/>
    </source>
</evidence>
<keyword evidence="3" id="KW-1185">Reference proteome</keyword>
<evidence type="ECO:0000259" key="1">
    <source>
        <dbReference type="Pfam" id="PF04669"/>
    </source>
</evidence>
<dbReference type="Gene3D" id="1.10.3560.10">
    <property type="entry name" value="yst0336 like domain"/>
    <property type="match status" value="1"/>
</dbReference>
<dbReference type="Proteomes" id="UP000272942">
    <property type="component" value="Unassembled WGS sequence"/>
</dbReference>
<sequence length="99" mass="11812">MKRNSPKTYVRLHRVINTNCVCFKVWVAHKSMLKWRDFCNKFEDKVDDFNFATLFRLDASKGYNEDNTCIVPRIQFLALEIARNRQGVNKSELLRKLQE</sequence>
<proteinExistence type="predicted"/>